<dbReference type="Proteomes" id="UP000265520">
    <property type="component" value="Unassembled WGS sequence"/>
</dbReference>
<evidence type="ECO:0000259" key="1">
    <source>
        <dbReference type="Pfam" id="PF13456"/>
    </source>
</evidence>
<dbReference type="SUPFAM" id="SSF53098">
    <property type="entry name" value="Ribonuclease H-like"/>
    <property type="match status" value="1"/>
</dbReference>
<keyword evidence="3" id="KW-1185">Reference proteome</keyword>
<evidence type="ECO:0000313" key="2">
    <source>
        <dbReference type="EMBL" id="MCH84206.1"/>
    </source>
</evidence>
<gene>
    <name evidence="2" type="ORF">A2U01_0005037</name>
</gene>
<dbReference type="GO" id="GO:0003676">
    <property type="term" value="F:nucleic acid binding"/>
    <property type="evidence" value="ECO:0007669"/>
    <property type="project" value="InterPro"/>
</dbReference>
<dbReference type="GO" id="GO:0004523">
    <property type="term" value="F:RNA-DNA hybrid ribonuclease activity"/>
    <property type="evidence" value="ECO:0007669"/>
    <property type="project" value="InterPro"/>
</dbReference>
<reference evidence="2 3" key="1">
    <citation type="journal article" date="2018" name="Front. Plant Sci.">
        <title>Red Clover (Trifolium pratense) and Zigzag Clover (T. medium) - A Picture of Genomic Similarities and Differences.</title>
        <authorList>
            <person name="Dluhosova J."/>
            <person name="Istvanek J."/>
            <person name="Nedelnik J."/>
            <person name="Repkova J."/>
        </authorList>
    </citation>
    <scope>NUCLEOTIDE SEQUENCE [LARGE SCALE GENOMIC DNA]</scope>
    <source>
        <strain evidence="3">cv. 10/8</strain>
        <tissue evidence="2">Leaf</tissue>
    </source>
</reference>
<comment type="caution">
    <text evidence="2">The sequence shown here is derived from an EMBL/GenBank/DDBJ whole genome shotgun (WGS) entry which is preliminary data.</text>
</comment>
<dbReference type="CDD" id="cd06222">
    <property type="entry name" value="RNase_H_like"/>
    <property type="match status" value="1"/>
</dbReference>
<organism evidence="2 3">
    <name type="scientific">Trifolium medium</name>
    <dbReference type="NCBI Taxonomy" id="97028"/>
    <lineage>
        <taxon>Eukaryota</taxon>
        <taxon>Viridiplantae</taxon>
        <taxon>Streptophyta</taxon>
        <taxon>Embryophyta</taxon>
        <taxon>Tracheophyta</taxon>
        <taxon>Spermatophyta</taxon>
        <taxon>Magnoliopsida</taxon>
        <taxon>eudicotyledons</taxon>
        <taxon>Gunneridae</taxon>
        <taxon>Pentapetalae</taxon>
        <taxon>rosids</taxon>
        <taxon>fabids</taxon>
        <taxon>Fabales</taxon>
        <taxon>Fabaceae</taxon>
        <taxon>Papilionoideae</taxon>
        <taxon>50 kb inversion clade</taxon>
        <taxon>NPAAA clade</taxon>
        <taxon>Hologalegina</taxon>
        <taxon>IRL clade</taxon>
        <taxon>Trifolieae</taxon>
        <taxon>Trifolium</taxon>
    </lineage>
</organism>
<dbReference type="InterPro" id="IPR012337">
    <property type="entry name" value="RNaseH-like_sf"/>
</dbReference>
<proteinExistence type="predicted"/>
<dbReference type="Gene3D" id="3.30.420.10">
    <property type="entry name" value="Ribonuclease H-like superfamily/Ribonuclease H"/>
    <property type="match status" value="1"/>
</dbReference>
<sequence length="183" mass="21744">MMENRKCDFVMMLWCLWKRRNEKVWEEVVQPVRMSIQLARDLLYQWRFVRQKEDKASNNSDNNIMRWQPPLSGEVECNIGAALFKDQHKFGIGMCIRNDQGIFMRARTMWFNGRIPSPAEAEAWALKEAITWLRELELTQMVIELDCLLVVNAIKDISKDQSEFGNTIEEWRQNFMLVLNLLI</sequence>
<keyword evidence="2" id="KW-0687">Ribonucleoprotein</keyword>
<keyword evidence="2" id="KW-0689">Ribosomal protein</keyword>
<accession>A0A392M9T7</accession>
<dbReference type="Pfam" id="PF13456">
    <property type="entry name" value="RVT_3"/>
    <property type="match status" value="1"/>
</dbReference>
<dbReference type="InterPro" id="IPR052929">
    <property type="entry name" value="RNase_H-like_EbsB-rel"/>
</dbReference>
<name>A0A392M9T7_9FABA</name>
<dbReference type="InterPro" id="IPR002156">
    <property type="entry name" value="RNaseH_domain"/>
</dbReference>
<dbReference type="GO" id="GO:0005840">
    <property type="term" value="C:ribosome"/>
    <property type="evidence" value="ECO:0007669"/>
    <property type="project" value="UniProtKB-KW"/>
</dbReference>
<evidence type="ECO:0000313" key="3">
    <source>
        <dbReference type="Proteomes" id="UP000265520"/>
    </source>
</evidence>
<feature type="domain" description="RNase H type-1" evidence="1">
    <location>
        <begin position="85"/>
        <end position="173"/>
    </location>
</feature>
<dbReference type="PANTHER" id="PTHR47074:SF48">
    <property type="entry name" value="POLYNUCLEOTIDYL TRANSFERASE, RIBONUCLEASE H-LIKE SUPERFAMILY PROTEIN"/>
    <property type="match status" value="1"/>
</dbReference>
<dbReference type="PANTHER" id="PTHR47074">
    <property type="entry name" value="BNAC02G40300D PROTEIN"/>
    <property type="match status" value="1"/>
</dbReference>
<dbReference type="InterPro" id="IPR044730">
    <property type="entry name" value="RNase_H-like_dom_plant"/>
</dbReference>
<dbReference type="EMBL" id="LXQA010006444">
    <property type="protein sequence ID" value="MCH84206.1"/>
    <property type="molecule type" value="Genomic_DNA"/>
</dbReference>
<protein>
    <submittedName>
        <fullName evidence="2">60S ribosomal protein L23</fullName>
    </submittedName>
</protein>
<dbReference type="InterPro" id="IPR036397">
    <property type="entry name" value="RNaseH_sf"/>
</dbReference>
<dbReference type="AlphaFoldDB" id="A0A392M9T7"/>